<dbReference type="RefSeq" id="WP_035331029.1">
    <property type="nucleotide sequence ID" value="NZ_APVL01000012.1"/>
</dbReference>
<dbReference type="OrthoDB" id="9772053at2"/>
<evidence type="ECO:0000256" key="5">
    <source>
        <dbReference type="ARBA" id="ARBA00022801"/>
    </source>
</evidence>
<evidence type="ECO:0000256" key="1">
    <source>
        <dbReference type="ARBA" id="ARBA00006272"/>
    </source>
</evidence>
<accession>W7KR85</accession>
<feature type="binding site" evidence="8">
    <location>
        <position position="183"/>
    </location>
    <ligand>
        <name>Zn(2+)</name>
        <dbReference type="ChEBI" id="CHEBI:29105"/>
        <label>2</label>
    </ligand>
</feature>
<feature type="binding site" evidence="8">
    <location>
        <position position="332"/>
    </location>
    <ligand>
        <name>Zn(2+)</name>
        <dbReference type="ChEBI" id="CHEBI:29105"/>
        <label>2</label>
    </ligand>
</feature>
<comment type="caution">
    <text evidence="9">The sequence shown here is derived from an EMBL/GenBank/DDBJ whole genome shotgun (WGS) entry which is preliminary data.</text>
</comment>
<dbReference type="Proteomes" id="UP000019270">
    <property type="component" value="Unassembled WGS sequence"/>
</dbReference>
<keyword evidence="4 8" id="KW-0479">Metal-binding</keyword>
<proteinExistence type="inferred from homology"/>
<dbReference type="Pfam" id="PF05343">
    <property type="entry name" value="Peptidase_M42"/>
    <property type="match status" value="1"/>
</dbReference>
<dbReference type="Gene3D" id="3.40.630.10">
    <property type="entry name" value="Zn peptidases"/>
    <property type="match status" value="1"/>
</dbReference>
<dbReference type="InterPro" id="IPR023367">
    <property type="entry name" value="Peptidase_M42_dom2"/>
</dbReference>
<evidence type="ECO:0000256" key="7">
    <source>
        <dbReference type="PIRSR" id="PIRSR001123-1"/>
    </source>
</evidence>
<comment type="cofactor">
    <cofactor evidence="8">
        <name>a divalent metal cation</name>
        <dbReference type="ChEBI" id="CHEBI:60240"/>
    </cofactor>
    <text evidence="8">Binds 2 divalent metal cations per subunit.</text>
</comment>
<keyword evidence="5" id="KW-0378">Hydrolase</keyword>
<sequence>MEQRLEDMIERLKELTSIIALSGYEDSMINYVSEKLAPLAEELSIDPLGNVIVQMNRSEDNNPFKVLVFAHMDELGLVVKKIEKNGYLRLERLGGIPEKSLAGTPIIIETENKTWQGVIGAKSHHVTKHDEKYRVLPVNEIYADFGFQSSSEALQAGIDIGTPVAYARQFFNNETLVFSNSLDNRAGCLSLLELADRMKDKEFPCEVYLVFSVQEEFNLRGVLPAIRKIKPDIGITLDISIATDTPDLGNEGNVQLGGGPTIGLYTFHGRGTLGGVIPNPKFVKYIKNIANEMSMPLQPAVCMGILTDASFSQLENDGFPIVDLGYPARYSHSPIEAINLKDVDQLTDLLVSILHSLDGTNKFARG</sequence>
<name>W7KR85_CYTFI</name>
<feature type="binding site" evidence="8">
    <location>
        <position position="71"/>
    </location>
    <ligand>
        <name>Zn(2+)</name>
        <dbReference type="ChEBI" id="CHEBI:29105"/>
        <label>1</label>
    </ligand>
</feature>
<dbReference type="eggNOG" id="COG1363">
    <property type="taxonomic scope" value="Bacteria"/>
</dbReference>
<dbReference type="GO" id="GO:0004177">
    <property type="term" value="F:aminopeptidase activity"/>
    <property type="evidence" value="ECO:0007669"/>
    <property type="project" value="UniProtKB-UniRule"/>
</dbReference>
<keyword evidence="2" id="KW-0031">Aminopeptidase</keyword>
<dbReference type="SUPFAM" id="SSF53187">
    <property type="entry name" value="Zn-dependent exopeptidases"/>
    <property type="match status" value="1"/>
</dbReference>
<dbReference type="PANTHER" id="PTHR32481:SF0">
    <property type="entry name" value="AMINOPEPTIDASE YPDE-RELATED"/>
    <property type="match status" value="1"/>
</dbReference>
<dbReference type="GO" id="GO:0006508">
    <property type="term" value="P:proteolysis"/>
    <property type="evidence" value="ECO:0007669"/>
    <property type="project" value="UniProtKB-KW"/>
</dbReference>
<comment type="similarity">
    <text evidence="1 6">Belongs to the peptidase M42 family.</text>
</comment>
<dbReference type="InterPro" id="IPR051464">
    <property type="entry name" value="Peptidase_M42_aminopept"/>
</dbReference>
<dbReference type="PANTHER" id="PTHR32481">
    <property type="entry name" value="AMINOPEPTIDASE"/>
    <property type="match status" value="1"/>
</dbReference>
<dbReference type="AlphaFoldDB" id="W7KR85"/>
<organism evidence="9 10">
    <name type="scientific">Cytobacillus firmus DS1</name>
    <dbReference type="NCBI Taxonomy" id="1307436"/>
    <lineage>
        <taxon>Bacteria</taxon>
        <taxon>Bacillati</taxon>
        <taxon>Bacillota</taxon>
        <taxon>Bacilli</taxon>
        <taxon>Bacillales</taxon>
        <taxon>Bacillaceae</taxon>
        <taxon>Cytobacillus</taxon>
    </lineage>
</organism>
<gene>
    <name evidence="9" type="ORF">PBF_16539</name>
</gene>
<evidence type="ECO:0000256" key="3">
    <source>
        <dbReference type="ARBA" id="ARBA00022670"/>
    </source>
</evidence>
<evidence type="ECO:0000313" key="9">
    <source>
        <dbReference type="EMBL" id="EWG10005.1"/>
    </source>
</evidence>
<evidence type="ECO:0000313" key="10">
    <source>
        <dbReference type="Proteomes" id="UP000019270"/>
    </source>
</evidence>
<keyword evidence="3" id="KW-0645">Protease</keyword>
<reference evidence="10" key="1">
    <citation type="submission" date="2013-03" db="EMBL/GenBank/DDBJ databases">
        <title>Draft genome sequence of Bacillus firmus DS1.</title>
        <authorList>
            <person name="Peng D."/>
            <person name="Zhu L."/>
            <person name="Sun M."/>
        </authorList>
    </citation>
    <scope>NUCLEOTIDE SEQUENCE [LARGE SCALE GENOMIC DNA]</scope>
    <source>
        <strain evidence="10">DS1</strain>
    </source>
</reference>
<dbReference type="SUPFAM" id="SSF101821">
    <property type="entry name" value="Aminopeptidase/glucanase lid domain"/>
    <property type="match status" value="1"/>
</dbReference>
<evidence type="ECO:0000256" key="2">
    <source>
        <dbReference type="ARBA" id="ARBA00022438"/>
    </source>
</evidence>
<feature type="binding site" evidence="8">
    <location>
        <position position="216"/>
    </location>
    <ligand>
        <name>Zn(2+)</name>
        <dbReference type="ChEBI" id="CHEBI:29105"/>
        <label>2</label>
    </ligand>
</feature>
<feature type="binding site" evidence="8">
    <location>
        <position position="183"/>
    </location>
    <ligand>
        <name>Zn(2+)</name>
        <dbReference type="ChEBI" id="CHEBI:29105"/>
        <label>1</label>
    </ligand>
</feature>
<feature type="active site" description="Proton acceptor" evidence="7">
    <location>
        <position position="215"/>
    </location>
</feature>
<dbReference type="EMBL" id="APVL01000012">
    <property type="protein sequence ID" value="EWG10005.1"/>
    <property type="molecule type" value="Genomic_DNA"/>
</dbReference>
<evidence type="ECO:0000256" key="6">
    <source>
        <dbReference type="PIRNR" id="PIRNR001123"/>
    </source>
</evidence>
<dbReference type="InterPro" id="IPR008007">
    <property type="entry name" value="Peptidase_M42"/>
</dbReference>
<reference evidence="9 10" key="2">
    <citation type="journal article" date="2016" name="Sci. Rep.">
        <title>A novel serine protease, Sep1, from Bacillus firmus DS-1 has nematicidal activity and degrades multiple intestinal-associated nematode proteins.</title>
        <authorList>
            <person name="Geng C."/>
            <person name="Nie X."/>
            <person name="Tang Z."/>
            <person name="Zhang Y."/>
            <person name="Lin J."/>
            <person name="Sun M."/>
            <person name="Peng D."/>
        </authorList>
    </citation>
    <scope>NUCLEOTIDE SEQUENCE [LARGE SCALE GENOMIC DNA]</scope>
    <source>
        <strain evidence="9 10">DS1</strain>
    </source>
</reference>
<protein>
    <submittedName>
        <fullName evidence="9">Peptidase M42</fullName>
    </submittedName>
</protein>
<dbReference type="PIRSF" id="PIRSF001123">
    <property type="entry name" value="PepA_GA"/>
    <property type="match status" value="1"/>
</dbReference>
<dbReference type="Gene3D" id="2.40.30.40">
    <property type="entry name" value="Peptidase M42, domain 2"/>
    <property type="match status" value="1"/>
</dbReference>
<evidence type="ECO:0000256" key="8">
    <source>
        <dbReference type="PIRSR" id="PIRSR001123-2"/>
    </source>
</evidence>
<evidence type="ECO:0000256" key="4">
    <source>
        <dbReference type="ARBA" id="ARBA00022723"/>
    </source>
</evidence>
<dbReference type="PATRIC" id="fig|1307436.3.peg.3547"/>
<dbReference type="GO" id="GO:0046872">
    <property type="term" value="F:metal ion binding"/>
    <property type="evidence" value="ECO:0007669"/>
    <property type="project" value="UniProtKB-UniRule"/>
</dbReference>
<feature type="binding site" evidence="8">
    <location>
        <position position="238"/>
    </location>
    <ligand>
        <name>Zn(2+)</name>
        <dbReference type="ChEBI" id="CHEBI:29105"/>
        <label>1</label>
    </ligand>
</feature>